<protein>
    <submittedName>
        <fullName evidence="2">RND multidrug efflux transporter</fullName>
    </submittedName>
</protein>
<dbReference type="InterPro" id="IPR001036">
    <property type="entry name" value="Acrflvin-R"/>
</dbReference>
<comment type="caution">
    <text evidence="2">The sequence shown here is derived from an EMBL/GenBank/DDBJ whole genome shotgun (WGS) entry which is preliminary data.</text>
</comment>
<name>V4RUS5_9HYPH</name>
<keyword evidence="1" id="KW-0812">Transmembrane</keyword>
<feature type="transmembrane region" description="Helical" evidence="1">
    <location>
        <begin position="882"/>
        <end position="903"/>
    </location>
</feature>
<gene>
    <name evidence="2" type="ORF">N177_0609</name>
</gene>
<dbReference type="eggNOG" id="COG0841">
    <property type="taxonomic scope" value="Bacteria"/>
</dbReference>
<organism evidence="2 3">
    <name type="scientific">Lutibaculum baratangense AMV1</name>
    <dbReference type="NCBI Taxonomy" id="631454"/>
    <lineage>
        <taxon>Bacteria</taxon>
        <taxon>Pseudomonadati</taxon>
        <taxon>Pseudomonadota</taxon>
        <taxon>Alphaproteobacteria</taxon>
        <taxon>Hyphomicrobiales</taxon>
        <taxon>Tepidamorphaceae</taxon>
        <taxon>Lutibaculum</taxon>
    </lineage>
</organism>
<dbReference type="PATRIC" id="fig|631454.5.peg.599"/>
<feature type="transmembrane region" description="Helical" evidence="1">
    <location>
        <begin position="1001"/>
        <end position="1026"/>
    </location>
</feature>
<feature type="transmembrane region" description="Helical" evidence="1">
    <location>
        <begin position="909"/>
        <end position="932"/>
    </location>
</feature>
<dbReference type="Gene3D" id="3.30.2090.10">
    <property type="entry name" value="Multidrug efflux transporter AcrB TolC docking domain, DN and DC subdomains"/>
    <property type="match status" value="2"/>
</dbReference>
<dbReference type="PRINTS" id="PR00702">
    <property type="entry name" value="ACRIFLAVINRP"/>
</dbReference>
<keyword evidence="1" id="KW-0472">Membrane</keyword>
<dbReference type="AlphaFoldDB" id="V4RUS5"/>
<dbReference type="PANTHER" id="PTHR32063">
    <property type="match status" value="1"/>
</dbReference>
<feature type="transmembrane region" description="Helical" evidence="1">
    <location>
        <begin position="961"/>
        <end position="981"/>
    </location>
</feature>
<dbReference type="Proteomes" id="UP000017819">
    <property type="component" value="Unassembled WGS sequence"/>
</dbReference>
<dbReference type="GO" id="GO:0005886">
    <property type="term" value="C:plasma membrane"/>
    <property type="evidence" value="ECO:0007669"/>
    <property type="project" value="TreeGrafter"/>
</dbReference>
<feature type="transmembrane region" description="Helical" evidence="1">
    <location>
        <begin position="855"/>
        <end position="875"/>
    </location>
</feature>
<dbReference type="GO" id="GO:0042910">
    <property type="term" value="F:xenobiotic transmembrane transporter activity"/>
    <property type="evidence" value="ECO:0007669"/>
    <property type="project" value="TreeGrafter"/>
</dbReference>
<dbReference type="OrthoDB" id="9798415at2"/>
<dbReference type="STRING" id="631454.N177_0609"/>
<feature type="transmembrane region" description="Helical" evidence="1">
    <location>
        <begin position="336"/>
        <end position="353"/>
    </location>
</feature>
<feature type="transmembrane region" description="Helical" evidence="1">
    <location>
        <begin position="428"/>
        <end position="448"/>
    </location>
</feature>
<feature type="transmembrane region" description="Helical" evidence="1">
    <location>
        <begin position="530"/>
        <end position="550"/>
    </location>
</feature>
<dbReference type="EMBL" id="AWXZ01000013">
    <property type="protein sequence ID" value="ESR26825.1"/>
    <property type="molecule type" value="Genomic_DNA"/>
</dbReference>
<keyword evidence="1" id="KW-1133">Transmembrane helix</keyword>
<keyword evidence="3" id="KW-1185">Reference proteome</keyword>
<reference evidence="2 3" key="1">
    <citation type="journal article" date="2014" name="Genome Announc.">
        <title>Draft Genome Sequence of Lutibaculum baratangense Strain AMV1T, Isolated from a Mud Volcano in Andamans, India.</title>
        <authorList>
            <person name="Singh A."/>
            <person name="Sreenivas A."/>
            <person name="Sathyanarayana Reddy G."/>
            <person name="Pinnaka A.K."/>
            <person name="Shivaji S."/>
        </authorList>
    </citation>
    <scope>NUCLEOTIDE SEQUENCE [LARGE SCALE GENOMIC DNA]</scope>
    <source>
        <strain evidence="2 3">AMV1</strain>
    </source>
</reference>
<evidence type="ECO:0000313" key="3">
    <source>
        <dbReference type="Proteomes" id="UP000017819"/>
    </source>
</evidence>
<dbReference type="RefSeq" id="WP_023430758.1">
    <property type="nucleotide sequence ID" value="NZ_AWXZ01000013.1"/>
</dbReference>
<feature type="transmembrane region" description="Helical" evidence="1">
    <location>
        <begin position="460"/>
        <end position="482"/>
    </location>
</feature>
<dbReference type="SUPFAM" id="SSF82693">
    <property type="entry name" value="Multidrug efflux transporter AcrB pore domain, PN1, PN2, PC1 and PC2 subdomains"/>
    <property type="match status" value="2"/>
</dbReference>
<dbReference type="InterPro" id="IPR027463">
    <property type="entry name" value="AcrB_DN_DC_subdom"/>
</dbReference>
<proteinExistence type="predicted"/>
<evidence type="ECO:0000313" key="2">
    <source>
        <dbReference type="EMBL" id="ESR26825.1"/>
    </source>
</evidence>
<dbReference type="SUPFAM" id="SSF82714">
    <property type="entry name" value="Multidrug efflux transporter AcrB TolC docking domain, DN and DC subdomains"/>
    <property type="match status" value="2"/>
</dbReference>
<dbReference type="Gene3D" id="3.30.70.1320">
    <property type="entry name" value="Multidrug efflux transporter AcrB pore domain like"/>
    <property type="match status" value="1"/>
</dbReference>
<dbReference type="SUPFAM" id="SSF82866">
    <property type="entry name" value="Multidrug efflux transporter AcrB transmembrane domain"/>
    <property type="match status" value="2"/>
</dbReference>
<dbReference type="PANTHER" id="PTHR32063:SF0">
    <property type="entry name" value="SWARMING MOTILITY PROTEIN SWRC"/>
    <property type="match status" value="1"/>
</dbReference>
<dbReference type="Gene3D" id="1.20.1640.10">
    <property type="entry name" value="Multidrug efflux transporter AcrB transmembrane domain"/>
    <property type="match status" value="2"/>
</dbReference>
<accession>V4RUS5</accession>
<dbReference type="Gene3D" id="3.30.70.1440">
    <property type="entry name" value="Multidrug efflux transporter AcrB pore domain"/>
    <property type="match status" value="1"/>
</dbReference>
<dbReference type="Gene3D" id="3.30.70.1430">
    <property type="entry name" value="Multidrug efflux transporter AcrB pore domain"/>
    <property type="match status" value="2"/>
</dbReference>
<evidence type="ECO:0000256" key="1">
    <source>
        <dbReference type="SAM" id="Phobius"/>
    </source>
</evidence>
<sequence length="1052" mass="112844">MNGIIDWSFGHTRTVLMALVLLLLAGTLSYIAIPKESSPEIEIPTFYVSVTYEGISPEDAERLLVRPLETELQSIAGLDQMTGVAAEGYANMQLEFQAGFDADAALDDVREAVDRAQADLPAGADEPIVREINTALFPILTVILSGPVPERALVGIARELQDGMEALPGVLEVDIGGDREEVLEVLLDPAALESYDISFEELLNQVQRNNRLVAAGAIDTGAGRLTLKVPGVIENMDDVMAIPVKVDGGAVVTLRDIALVRSTFRDPTGFARIGGQPALSLEVKKRVGANIIETVGAVKELVGAQREEWPESVDVTYLQDQSEQVETTLTDLQNNVLSAIFLVMVVIVATLGVRSAILVGLAIPGSFLAGIAVLHFMGFTMNIVVLFSLILVVGMLVDGAIVTTELADRRLAENVDPKRAYAEAAKRMAWPIIASTATTLAVFLPLLFWTGVVGEFMKFLPITVLVTLTASLFMALVFVPVLGGAIGRRSPSAEDQLASIRAAESGDLDELQGWTRGYVRLLGRLVRRPLVTLLGALVLLVGSYVGYGFLGRGVEFFPAVEPEMAQVVVTSRDSLSVWEKDALVGRVEDRIMGVEGLESVYARTIGQTGVSERSEDTIGVIQLDLADWDARRPAAQILEEVRRRTADVAGVDIRVQEQEGGPAQGKPIQVRVAARNSADLVPAADELRRLMQGIGGFVDIEDSRPLPGVEWRLEVDREQAARYGADVTTLGQAVQMLTAGLQLAQYRPETADEEVDIRVRFPAEQRNLERLEQLQLSTASGLVPISNFVELVPAPKTGVITRVDARRVITVEADVAEGELASQKTEALRAAVADAGLPEGVQVTFAGQSEDQAEASTFLVTAFMTAILLMLMALVTQFNSIFQALLVLSAIVFSTAGVLIGLLVTGRPFGVVMGGIGIIALAGIVVNNNIVLIDTFNEMRAKGCDAVEAALRSGAQRLRPVLLTSVTTVLGLMPMVFGMNIDLIGRNVEFGAPSTQYWIDLSTAIAGGLTFATLLTLLLTPCMLVLGSTTRERISRWRRRGAGSPAAAGRAS</sequence>
<dbReference type="Pfam" id="PF00873">
    <property type="entry name" value="ACR_tran"/>
    <property type="match status" value="1"/>
</dbReference>